<protein>
    <submittedName>
        <fullName evidence="2">Uncharacterized protein</fullName>
    </submittedName>
</protein>
<reference evidence="2 3" key="1">
    <citation type="submission" date="2023-11" db="EMBL/GenBank/DDBJ databases">
        <title>Halocaridina rubra genome assembly.</title>
        <authorList>
            <person name="Smith C."/>
        </authorList>
    </citation>
    <scope>NUCLEOTIDE SEQUENCE [LARGE SCALE GENOMIC DNA]</scope>
    <source>
        <strain evidence="2">EP-1</strain>
        <tissue evidence="2">Whole</tissue>
    </source>
</reference>
<evidence type="ECO:0000313" key="3">
    <source>
        <dbReference type="Proteomes" id="UP001381693"/>
    </source>
</evidence>
<feature type="compositionally biased region" description="Acidic residues" evidence="1">
    <location>
        <begin position="95"/>
        <end position="106"/>
    </location>
</feature>
<name>A0AAN9A5C2_HALRR</name>
<proteinExistence type="predicted"/>
<dbReference type="AlphaFoldDB" id="A0AAN9A5C2"/>
<dbReference type="EMBL" id="JAXCGZ010010418">
    <property type="protein sequence ID" value="KAK7075563.1"/>
    <property type="molecule type" value="Genomic_DNA"/>
</dbReference>
<organism evidence="2 3">
    <name type="scientific">Halocaridina rubra</name>
    <name type="common">Hawaiian red shrimp</name>
    <dbReference type="NCBI Taxonomy" id="373956"/>
    <lineage>
        <taxon>Eukaryota</taxon>
        <taxon>Metazoa</taxon>
        <taxon>Ecdysozoa</taxon>
        <taxon>Arthropoda</taxon>
        <taxon>Crustacea</taxon>
        <taxon>Multicrustacea</taxon>
        <taxon>Malacostraca</taxon>
        <taxon>Eumalacostraca</taxon>
        <taxon>Eucarida</taxon>
        <taxon>Decapoda</taxon>
        <taxon>Pleocyemata</taxon>
        <taxon>Caridea</taxon>
        <taxon>Atyoidea</taxon>
        <taxon>Atyidae</taxon>
        <taxon>Halocaridina</taxon>
    </lineage>
</organism>
<keyword evidence="3" id="KW-1185">Reference proteome</keyword>
<evidence type="ECO:0000313" key="2">
    <source>
        <dbReference type="EMBL" id="KAK7075563.1"/>
    </source>
</evidence>
<feature type="compositionally biased region" description="Basic and acidic residues" evidence="1">
    <location>
        <begin position="75"/>
        <end position="86"/>
    </location>
</feature>
<dbReference type="Proteomes" id="UP001381693">
    <property type="component" value="Unassembled WGS sequence"/>
</dbReference>
<evidence type="ECO:0000256" key="1">
    <source>
        <dbReference type="SAM" id="MobiDB-lite"/>
    </source>
</evidence>
<sequence>MKYLRNRRAHHTKIVKAELEEVEAVRKSYHIAKKSSVEAPPPSNNPPSVTSPPTSEDEEDIDEHNPCEGCAGEEDITKWSLKDKSESNSVKDITENDEPAEEITHI</sequence>
<gene>
    <name evidence="2" type="ORF">SK128_002561</name>
</gene>
<feature type="region of interest" description="Disordered" evidence="1">
    <location>
        <begin position="32"/>
        <end position="106"/>
    </location>
</feature>
<accession>A0AAN9A5C2</accession>
<comment type="caution">
    <text evidence="2">The sequence shown here is derived from an EMBL/GenBank/DDBJ whole genome shotgun (WGS) entry which is preliminary data.</text>
</comment>